<dbReference type="RefSeq" id="WP_282541172.1">
    <property type="nucleotide sequence ID" value="NZ_JASCIQ010000004.1"/>
</dbReference>
<sequence length="109" mass="11255">MSAGTDIKDPAALSRAGSGAGEIAGQMRSAGAHPVDETRSASRDFGTDNWDGGLDKALSGLAEIWSAQVSALVADCNSLASQCARSGMLYQRTEAANTQNMDSLRSDFG</sequence>
<comment type="caution">
    <text evidence="2">The sequence shown here is derived from an EMBL/GenBank/DDBJ whole genome shotgun (WGS) entry which is preliminary data.</text>
</comment>
<evidence type="ECO:0000313" key="2">
    <source>
        <dbReference type="EMBL" id="MDI3403220.1"/>
    </source>
</evidence>
<dbReference type="EMBL" id="JASCIQ010000004">
    <property type="protein sequence ID" value="MDI3403220.1"/>
    <property type="molecule type" value="Genomic_DNA"/>
</dbReference>
<dbReference type="Proteomes" id="UP001223978">
    <property type="component" value="Unassembled WGS sequence"/>
</dbReference>
<evidence type="ECO:0000256" key="1">
    <source>
        <dbReference type="SAM" id="MobiDB-lite"/>
    </source>
</evidence>
<evidence type="ECO:0000313" key="3">
    <source>
        <dbReference type="Proteomes" id="UP001223978"/>
    </source>
</evidence>
<reference evidence="2 3" key="1">
    <citation type="submission" date="2023-05" db="EMBL/GenBank/DDBJ databases">
        <title>Draft genome sequence of Streptomyces sp. B-S-A6 isolated from a cave soil in Thailand.</title>
        <authorList>
            <person name="Chamroensaksri N."/>
            <person name="Muangham S."/>
        </authorList>
    </citation>
    <scope>NUCLEOTIDE SEQUENCE [LARGE SCALE GENOMIC DNA]</scope>
    <source>
        <strain evidence="2 3">B-S-A6</strain>
    </source>
</reference>
<name>A0ABT6S551_9ACTN</name>
<organism evidence="2 3">
    <name type="scientific">Streptomyces cavernicola</name>
    <dbReference type="NCBI Taxonomy" id="3043613"/>
    <lineage>
        <taxon>Bacteria</taxon>
        <taxon>Bacillati</taxon>
        <taxon>Actinomycetota</taxon>
        <taxon>Actinomycetes</taxon>
        <taxon>Kitasatosporales</taxon>
        <taxon>Streptomycetaceae</taxon>
        <taxon>Streptomyces</taxon>
    </lineage>
</organism>
<keyword evidence="3" id="KW-1185">Reference proteome</keyword>
<accession>A0ABT6S551</accession>
<feature type="region of interest" description="Disordered" evidence="1">
    <location>
        <begin position="1"/>
        <end position="48"/>
    </location>
</feature>
<dbReference type="InterPro" id="IPR022536">
    <property type="entry name" value="EspC"/>
</dbReference>
<protein>
    <submittedName>
        <fullName evidence="2">Type VII secretion target</fullName>
    </submittedName>
</protein>
<dbReference type="Pfam" id="PF10824">
    <property type="entry name" value="T7SS_ESX_EspC"/>
    <property type="match status" value="1"/>
</dbReference>
<gene>
    <name evidence="2" type="ORF">QIS96_05195</name>
</gene>
<feature type="compositionally biased region" description="Basic and acidic residues" evidence="1">
    <location>
        <begin position="34"/>
        <end position="46"/>
    </location>
</feature>
<proteinExistence type="predicted"/>